<proteinExistence type="predicted"/>
<organism evidence="1 2">
    <name type="scientific">Rhizophagus irregularis</name>
    <dbReference type="NCBI Taxonomy" id="588596"/>
    <lineage>
        <taxon>Eukaryota</taxon>
        <taxon>Fungi</taxon>
        <taxon>Fungi incertae sedis</taxon>
        <taxon>Mucoromycota</taxon>
        <taxon>Glomeromycotina</taxon>
        <taxon>Glomeromycetes</taxon>
        <taxon>Glomerales</taxon>
        <taxon>Glomeraceae</taxon>
        <taxon>Rhizophagus</taxon>
    </lineage>
</organism>
<accession>A0A2N0NM92</accession>
<protein>
    <submittedName>
        <fullName evidence="1">Uncharacterized protein</fullName>
    </submittedName>
</protein>
<dbReference type="VEuPathDB" id="FungiDB:FUN_020634"/>
<dbReference type="VEuPathDB" id="FungiDB:RhiirA1_480260"/>
<evidence type="ECO:0000313" key="1">
    <source>
        <dbReference type="EMBL" id="PKB95656.1"/>
    </source>
</evidence>
<dbReference type="VEuPathDB" id="FungiDB:RhiirA1_466353"/>
<name>A0A2N0NM92_9GLOM</name>
<comment type="caution">
    <text evidence="1">The sequence shown here is derived from an EMBL/GenBank/DDBJ whole genome shotgun (WGS) entry which is preliminary data.</text>
</comment>
<dbReference type="VEuPathDB" id="FungiDB:FUN_001669"/>
<dbReference type="Proteomes" id="UP000232722">
    <property type="component" value="Unassembled WGS sequence"/>
</dbReference>
<sequence length="824" mass="93415">MDDSTLISSSKAGMEFMLSITEEFYQINNTSANHNKYVLITNSLPLTSNSSLSPITFNLDLSSLNSVPSITITPISMTTSFRFLGVWFNIKSSHDFVKKQLKRECCSFAATIRPAKLSSKQVVYLHNAVLIPKLEYRMQVTHLSESDCHLITRSIRSVVKHKANFSRSLPNPILFLSQALGLINLFAHQRQCHITNLFLMANSSSSFIQSLFIYRLCLIQYNFLISISPLLIKDWSIWSSLFSFKKDYIACTIALLASTPFHLLHTELSKLLNLSLIDGRVPLFECMTPKAFKAYFPILRKRKLFYLSQLITPQGTHLIAWKAYYDNLVGRRGPGRIPYWYKDIQQATTVPDSNNRLLEKFITMPTIDSSFYELEPCLSSPPTTKNWIVTLDDLGSPIFGKQLLVQASRGTCSIVHWVSPDCESSPGDLIRLSPCPGCAAHIPLPPSKKRNADLTLCTPTVSLQHSLILPTTNERIRRNTSEVTSPFTWADIEDGVRLYYSSLDFDFDSTSVDTVVAPATPVTIESSAAAVFANSPLVVSPDSHYIFFTDGSLINLGTPDPSHDASFTHKHASRHLIFKFKLFLDDLPTLEKLNRTRPDLYMDELTFRSCIDRMEDLMHLFMCKNRHLPMQQILQSYQNYLISKILKAGKLADIDPTPFIAKLTSLLCWSFSSTNWSSYALVRNCLPKLFIDLFVNLSIPRTSAIKVIAAIHNNFVHKFKRQIWNPRSYEKCRWENVMNITYKLKTTPKPSNLPLSKYIPYSSLPPLTLHDLRDSGTDWLKNSMKYAFAGWSVNFYSGRTICYFVSIVASILVGIYQGGRSGEI</sequence>
<dbReference type="AlphaFoldDB" id="A0A2N0NM92"/>
<dbReference type="EMBL" id="LLXJ01004579">
    <property type="protein sequence ID" value="PKB95656.1"/>
    <property type="molecule type" value="Genomic_DNA"/>
</dbReference>
<dbReference type="VEuPathDB" id="FungiDB:RhiirFUN_010346"/>
<evidence type="ECO:0000313" key="2">
    <source>
        <dbReference type="Proteomes" id="UP000232722"/>
    </source>
</evidence>
<gene>
    <name evidence="1" type="ORF">RhiirA5_436310</name>
</gene>
<reference evidence="1 2" key="1">
    <citation type="submission" date="2016-04" db="EMBL/GenBank/DDBJ databases">
        <title>Genome analyses suggest a sexual origin of heterokaryosis in a supposedly ancient asexual fungus.</title>
        <authorList>
            <person name="Ropars J."/>
            <person name="Sedzielewska K."/>
            <person name="Noel J."/>
            <person name="Charron P."/>
            <person name="Farinelli L."/>
            <person name="Marton T."/>
            <person name="Kruger M."/>
            <person name="Pelin A."/>
            <person name="Brachmann A."/>
            <person name="Corradi N."/>
        </authorList>
    </citation>
    <scope>NUCLEOTIDE SEQUENCE [LARGE SCALE GENOMIC DNA]</scope>
    <source>
        <strain evidence="1 2">A5</strain>
    </source>
</reference>
<reference evidence="1 2" key="2">
    <citation type="submission" date="2017-09" db="EMBL/GenBank/DDBJ databases">
        <title>Extensive intraspecific genome diversity in a model arbuscular mycorrhizal fungus.</title>
        <authorList>
            <person name="Chen E.C."/>
            <person name="Morin E."/>
            <person name="Beaudet D."/>
            <person name="Noel J."/>
            <person name="Ndikumana S."/>
            <person name="Charron P."/>
            <person name="St-Onge C."/>
            <person name="Giorgi J."/>
            <person name="Grigoriev I.V."/>
            <person name="Roux C."/>
            <person name="Martin F.M."/>
            <person name="Corradi N."/>
        </authorList>
    </citation>
    <scope>NUCLEOTIDE SEQUENCE [LARGE SCALE GENOMIC DNA]</scope>
    <source>
        <strain evidence="1 2">A5</strain>
    </source>
</reference>